<comment type="caution">
    <text evidence="2">The sequence shown here is derived from an EMBL/GenBank/DDBJ whole genome shotgun (WGS) entry which is preliminary data.</text>
</comment>
<gene>
    <name evidence="2" type="ORF">EV674_10536</name>
</gene>
<accession>A0A4R2NDM1</accession>
<dbReference type="OrthoDB" id="9801478at2"/>
<dbReference type="Pfam" id="PF14103">
    <property type="entry name" value="DUF4276"/>
    <property type="match status" value="1"/>
</dbReference>
<name>A0A4R2NDM1_9BURK</name>
<feature type="region of interest" description="Disordered" evidence="1">
    <location>
        <begin position="162"/>
        <end position="183"/>
    </location>
</feature>
<dbReference type="Proteomes" id="UP000295182">
    <property type="component" value="Unassembled WGS sequence"/>
</dbReference>
<dbReference type="RefSeq" id="WP_119012093.1">
    <property type="nucleotide sequence ID" value="NZ_QXNC01000003.1"/>
</dbReference>
<keyword evidence="3" id="KW-1185">Reference proteome</keyword>
<organism evidence="2 3">
    <name type="scientific">Simplicispira metamorpha</name>
    <dbReference type="NCBI Taxonomy" id="80881"/>
    <lineage>
        <taxon>Bacteria</taxon>
        <taxon>Pseudomonadati</taxon>
        <taxon>Pseudomonadota</taxon>
        <taxon>Betaproteobacteria</taxon>
        <taxon>Burkholderiales</taxon>
        <taxon>Comamonadaceae</taxon>
        <taxon>Simplicispira</taxon>
    </lineage>
</organism>
<evidence type="ECO:0000313" key="2">
    <source>
        <dbReference type="EMBL" id="TCP19359.1"/>
    </source>
</evidence>
<evidence type="ECO:0000256" key="1">
    <source>
        <dbReference type="SAM" id="MobiDB-lite"/>
    </source>
</evidence>
<reference evidence="2 3" key="1">
    <citation type="submission" date="2019-03" db="EMBL/GenBank/DDBJ databases">
        <title>Genomic Encyclopedia of Type Strains, Phase IV (KMG-IV): sequencing the most valuable type-strain genomes for metagenomic binning, comparative biology and taxonomic classification.</title>
        <authorList>
            <person name="Goeker M."/>
        </authorList>
    </citation>
    <scope>NUCLEOTIDE SEQUENCE [LARGE SCALE GENOMIC DNA]</scope>
    <source>
        <strain evidence="2 3">DSM 1837</strain>
    </source>
</reference>
<protein>
    <submittedName>
        <fullName evidence="2">Uncharacterized protein DUF4276</fullName>
    </submittedName>
</protein>
<feature type="compositionally biased region" description="Basic and acidic residues" evidence="1">
    <location>
        <begin position="163"/>
        <end position="183"/>
    </location>
</feature>
<dbReference type="AlphaFoldDB" id="A0A4R2NDM1"/>
<sequence length="226" mass="25339">MKRVCIVCEGQTEETFVRDVLAPAFYHLNLNLIPEMVETSPGHKGGALKYDRVKRHLRNTLRQNSAPVVTTLFDLYRLDSDFPSFAASQAQPDLSRRLNVLKQALHADVVAEAGCQPERFIPYIQPYEFEALLFSDVPTLTRIEPGWQSATAALAAARAVAESPEHINDRPETKPAAHLERELNNPSYRKRRHGPIAAQKIGLAKIEAECAFFAAWLAQIRELAQP</sequence>
<dbReference type="EMBL" id="SLXH01000005">
    <property type="protein sequence ID" value="TCP19359.1"/>
    <property type="molecule type" value="Genomic_DNA"/>
</dbReference>
<proteinExistence type="predicted"/>
<dbReference type="InterPro" id="IPR025455">
    <property type="entry name" value="DUF4276"/>
</dbReference>
<evidence type="ECO:0000313" key="3">
    <source>
        <dbReference type="Proteomes" id="UP000295182"/>
    </source>
</evidence>